<dbReference type="SUPFAM" id="SSF55120">
    <property type="entry name" value="Pseudouridine synthase"/>
    <property type="match status" value="1"/>
</dbReference>
<gene>
    <name evidence="5" type="ORF">TQ35_001455</name>
    <name evidence="4" type="ORF">TQ35_05590</name>
</gene>
<dbReference type="PROSITE" id="PS50984">
    <property type="entry name" value="TRUD"/>
    <property type="match status" value="1"/>
</dbReference>
<dbReference type="Gene3D" id="1.10.1510.30">
    <property type="match status" value="1"/>
</dbReference>
<dbReference type="Gene3D" id="3.30.70.3160">
    <property type="match status" value="1"/>
</dbReference>
<dbReference type="AlphaFoldDB" id="A0A0F2LSG4"/>
<reference evidence="5" key="2">
    <citation type="submission" date="2022-05" db="EMBL/GenBank/DDBJ databases">
        <title>Metagenome Sequencing of an Archaeal-Dominated Microbial Community from a Hot Spring at the Los Azufres Geothermal Field, Mexico.</title>
        <authorList>
            <person name="Marin-Paredes R."/>
            <person name="Martinez-Romero E."/>
            <person name="Servin-Garciduenas L.E."/>
        </authorList>
    </citation>
    <scope>NUCLEOTIDE SEQUENCE</scope>
    <source>
        <strain evidence="5">AZ1-454</strain>
    </source>
</reference>
<dbReference type="PANTHER" id="PTHR13326:SF21">
    <property type="entry name" value="PSEUDOURIDYLATE SYNTHASE PUS7L"/>
    <property type="match status" value="1"/>
</dbReference>
<dbReference type="PANTHER" id="PTHR13326">
    <property type="entry name" value="TRNA PSEUDOURIDINE SYNTHASE D"/>
    <property type="match status" value="1"/>
</dbReference>
<dbReference type="GO" id="GO:0003723">
    <property type="term" value="F:RNA binding"/>
    <property type="evidence" value="ECO:0007669"/>
    <property type="project" value="InterPro"/>
</dbReference>
<feature type="domain" description="TRUD" evidence="3">
    <location>
        <begin position="156"/>
        <end position="368"/>
    </location>
</feature>
<evidence type="ECO:0000313" key="4">
    <source>
        <dbReference type="EMBL" id="KJR78751.1"/>
    </source>
</evidence>
<proteinExistence type="inferred from homology"/>
<comment type="similarity">
    <text evidence="1">Belongs to the pseudouridine synthase TruD family.</text>
</comment>
<reference evidence="4" key="1">
    <citation type="submission" date="2015-03" db="EMBL/GenBank/DDBJ databases">
        <title>Metagenome Sequencing of an Archaeal-Dominated Microbial Community from a Hot Spring at the Los Azufres Geothermal Field, Mexico.</title>
        <authorList>
            <person name="Servin-Garciduenas L.E."/>
            <person name="Martinez-Romero E."/>
        </authorList>
    </citation>
    <scope>NUCLEOTIDE SEQUENCE [LARGE SCALE GENOMIC DNA]</scope>
    <source>
        <strain evidence="4">AZ1-454</strain>
    </source>
</reference>
<dbReference type="InterPro" id="IPR020103">
    <property type="entry name" value="PsdUridine_synth_cat_dom_sf"/>
</dbReference>
<accession>A0A0F2LSG4</accession>
<dbReference type="GO" id="GO:0001522">
    <property type="term" value="P:pseudouridine synthesis"/>
    <property type="evidence" value="ECO:0007669"/>
    <property type="project" value="InterPro"/>
</dbReference>
<dbReference type="EMBL" id="JZWS02000001">
    <property type="protein sequence ID" value="MCL7343239.1"/>
    <property type="molecule type" value="Genomic_DNA"/>
</dbReference>
<organism evidence="4">
    <name type="scientific">Candidatus Aramenus sulfurataquae</name>
    <dbReference type="NCBI Taxonomy" id="1326980"/>
    <lineage>
        <taxon>Archaea</taxon>
        <taxon>Thermoproteota</taxon>
        <taxon>Thermoprotei</taxon>
        <taxon>Sulfolobales</taxon>
        <taxon>Sulfolobaceae</taxon>
        <taxon>Candidatus Aramenus</taxon>
    </lineage>
</organism>
<protein>
    <submittedName>
        <fullName evidence="5">tRNA pseudouridine(13) synthase TruD</fullName>
    </submittedName>
</protein>
<dbReference type="EMBL" id="JZWS01000055">
    <property type="protein sequence ID" value="KJR78751.1"/>
    <property type="molecule type" value="Genomic_DNA"/>
</dbReference>
<dbReference type="InterPro" id="IPR011760">
    <property type="entry name" value="PsdUridine_synth_TruD_insert"/>
</dbReference>
<evidence type="ECO:0000256" key="1">
    <source>
        <dbReference type="ARBA" id="ARBA00007953"/>
    </source>
</evidence>
<dbReference type="Pfam" id="PF01142">
    <property type="entry name" value="TruD"/>
    <property type="match status" value="2"/>
</dbReference>
<dbReference type="PATRIC" id="fig|1326980.8.peg.1848"/>
<evidence type="ECO:0000313" key="5">
    <source>
        <dbReference type="EMBL" id="MCL7343239.1"/>
    </source>
</evidence>
<sequence length="368" mass="42826">MTVDPLDIAVGIERLYHDWEKIDVEIPRPEGFKVVEKIGEIPATEWKGREQGRYAFFLLEKVNRDHFSVLNELERVLGSKVRYLGIKDANAATYQLVYVKAPSKVTEYVGERFKITFRGYYDGKVPHGGNEFTIRLVSDRLAEIEERVKEITKDPYVPNFIGYQRFGTRRPITHVVGYYLLRRDWCNALFHILGRPFYSESETMRKTRKLVDEGRLEEALKEIPGKFKQEKVLLKNYLKKGGCYYALKSSLIPLSFYAEAFQSYLFNKYLSRKMDKVKQDKEAYLTLPVEPSKCDDVCREILEEEGISLAEFKVPELKVNLKELARKAFVKVRNIRFKDGTLTFEIERGAYATVVLKELLNADPLKIT</sequence>
<dbReference type="InterPro" id="IPR042214">
    <property type="entry name" value="TruD_catalytic"/>
</dbReference>
<dbReference type="Gene3D" id="3.30.2350.20">
    <property type="entry name" value="TruD, catalytic domain"/>
    <property type="match status" value="1"/>
</dbReference>
<evidence type="ECO:0000259" key="3">
    <source>
        <dbReference type="PROSITE" id="PS50984"/>
    </source>
</evidence>
<evidence type="ECO:0000256" key="2">
    <source>
        <dbReference type="ARBA" id="ARBA00023235"/>
    </source>
</evidence>
<keyword evidence="2" id="KW-0413">Isomerase</keyword>
<dbReference type="InterPro" id="IPR001656">
    <property type="entry name" value="PsdUridine_synth_TruD"/>
</dbReference>
<name>A0A0F2LSG4_9CREN</name>
<comment type="caution">
    <text evidence="4">The sequence shown here is derived from an EMBL/GenBank/DDBJ whole genome shotgun (WGS) entry which is preliminary data.</text>
</comment>
<dbReference type="GO" id="GO:0009982">
    <property type="term" value="F:pseudouridine synthase activity"/>
    <property type="evidence" value="ECO:0007669"/>
    <property type="project" value="InterPro"/>
</dbReference>